<dbReference type="InParanoid" id="D8S609"/>
<evidence type="ECO:0000313" key="2">
    <source>
        <dbReference type="Proteomes" id="UP000001514"/>
    </source>
</evidence>
<sequence>MWSPLARTSPPILQPTCNFFTTCARTLARLRVEEDLQDQLLAERQEAAVRVRGSQGWGRLCRRDSMKTLRGTMAAFSLAFSESERLCSSPCPSFLDRILWKQGKQWSVVSTLRGRNRLLQFPEKQWKAAIDHPQGIAVRSNGVETKSKLEKGTCLNKADNVMFKQIVFELDFTVCKLKLMLSWVVVCDVWYVEPQINDALLGDRNELKLRKSLEILRPISKLTEEEQLNVVPLLVFQINMSVRKSGLSYGFFLHGPETPLDHAKKIKNKDKFKASMIRQQHVLSGHICGFQLSDRPKSCWMALKSVKK</sequence>
<dbReference type="STRING" id="88036.D8S609"/>
<proteinExistence type="predicted"/>
<dbReference type="AlphaFoldDB" id="D8S609"/>
<name>D8S609_SELML</name>
<keyword evidence="2" id="KW-1185">Reference proteome</keyword>
<gene>
    <name evidence="1" type="ORF">SELMODRAFT_418535</name>
</gene>
<accession>D8S609</accession>
<evidence type="ECO:0000313" key="1">
    <source>
        <dbReference type="EMBL" id="EFJ20267.1"/>
    </source>
</evidence>
<reference evidence="1 2" key="1">
    <citation type="journal article" date="2011" name="Science">
        <title>The Selaginella genome identifies genetic changes associated with the evolution of vascular plants.</title>
        <authorList>
            <person name="Banks J.A."/>
            <person name="Nishiyama T."/>
            <person name="Hasebe M."/>
            <person name="Bowman J.L."/>
            <person name="Gribskov M."/>
            <person name="dePamphilis C."/>
            <person name="Albert V.A."/>
            <person name="Aono N."/>
            <person name="Aoyama T."/>
            <person name="Ambrose B.A."/>
            <person name="Ashton N.W."/>
            <person name="Axtell M.J."/>
            <person name="Barker E."/>
            <person name="Barker M.S."/>
            <person name="Bennetzen J.L."/>
            <person name="Bonawitz N.D."/>
            <person name="Chapple C."/>
            <person name="Cheng C."/>
            <person name="Correa L.G."/>
            <person name="Dacre M."/>
            <person name="DeBarry J."/>
            <person name="Dreyer I."/>
            <person name="Elias M."/>
            <person name="Engstrom E.M."/>
            <person name="Estelle M."/>
            <person name="Feng L."/>
            <person name="Finet C."/>
            <person name="Floyd S.K."/>
            <person name="Frommer W.B."/>
            <person name="Fujita T."/>
            <person name="Gramzow L."/>
            <person name="Gutensohn M."/>
            <person name="Harholt J."/>
            <person name="Hattori M."/>
            <person name="Heyl A."/>
            <person name="Hirai T."/>
            <person name="Hiwatashi Y."/>
            <person name="Ishikawa M."/>
            <person name="Iwata M."/>
            <person name="Karol K.G."/>
            <person name="Koehler B."/>
            <person name="Kolukisaoglu U."/>
            <person name="Kubo M."/>
            <person name="Kurata T."/>
            <person name="Lalonde S."/>
            <person name="Li K."/>
            <person name="Li Y."/>
            <person name="Litt A."/>
            <person name="Lyons E."/>
            <person name="Manning G."/>
            <person name="Maruyama T."/>
            <person name="Michael T.P."/>
            <person name="Mikami K."/>
            <person name="Miyazaki S."/>
            <person name="Morinaga S."/>
            <person name="Murata T."/>
            <person name="Mueller-Roeber B."/>
            <person name="Nelson D.R."/>
            <person name="Obara M."/>
            <person name="Oguri Y."/>
            <person name="Olmstead R.G."/>
            <person name="Onodera N."/>
            <person name="Petersen B.L."/>
            <person name="Pils B."/>
            <person name="Prigge M."/>
            <person name="Rensing S.A."/>
            <person name="Riano-Pachon D.M."/>
            <person name="Roberts A.W."/>
            <person name="Sato Y."/>
            <person name="Scheller H.V."/>
            <person name="Schulz B."/>
            <person name="Schulz C."/>
            <person name="Shakirov E.V."/>
            <person name="Shibagaki N."/>
            <person name="Shinohara N."/>
            <person name="Shippen D.E."/>
            <person name="Soerensen I."/>
            <person name="Sotooka R."/>
            <person name="Sugimoto N."/>
            <person name="Sugita M."/>
            <person name="Sumikawa N."/>
            <person name="Tanurdzic M."/>
            <person name="Theissen G."/>
            <person name="Ulvskov P."/>
            <person name="Wakazuki S."/>
            <person name="Weng J.K."/>
            <person name="Willats W.W."/>
            <person name="Wipf D."/>
            <person name="Wolf P.G."/>
            <person name="Yang L."/>
            <person name="Zimmer A.D."/>
            <person name="Zhu Q."/>
            <person name="Mitros T."/>
            <person name="Hellsten U."/>
            <person name="Loque D."/>
            <person name="Otillar R."/>
            <person name="Salamov A."/>
            <person name="Schmutz J."/>
            <person name="Shapiro H."/>
            <person name="Lindquist E."/>
            <person name="Lucas S."/>
            <person name="Rokhsar D."/>
            <person name="Grigoriev I.V."/>
        </authorList>
    </citation>
    <scope>NUCLEOTIDE SEQUENCE [LARGE SCALE GENOMIC DNA]</scope>
</reference>
<organism evidence="2">
    <name type="scientific">Selaginella moellendorffii</name>
    <name type="common">Spikemoss</name>
    <dbReference type="NCBI Taxonomy" id="88036"/>
    <lineage>
        <taxon>Eukaryota</taxon>
        <taxon>Viridiplantae</taxon>
        <taxon>Streptophyta</taxon>
        <taxon>Embryophyta</taxon>
        <taxon>Tracheophyta</taxon>
        <taxon>Lycopodiopsida</taxon>
        <taxon>Selaginellales</taxon>
        <taxon>Selaginellaceae</taxon>
        <taxon>Selaginella</taxon>
    </lineage>
</organism>
<dbReference type="KEGG" id="smo:SELMODRAFT_418535"/>
<dbReference type="Proteomes" id="UP000001514">
    <property type="component" value="Unassembled WGS sequence"/>
</dbReference>
<protein>
    <submittedName>
        <fullName evidence="1">Uncharacterized protein</fullName>
    </submittedName>
</protein>
<dbReference type="Gramene" id="EFJ20267">
    <property type="protein sequence ID" value="EFJ20267"/>
    <property type="gene ID" value="SELMODRAFT_418535"/>
</dbReference>
<dbReference type="HOGENOM" id="CLU_904310_0_0_1"/>
<dbReference type="EMBL" id="GL377603">
    <property type="protein sequence ID" value="EFJ20267.1"/>
    <property type="molecule type" value="Genomic_DNA"/>
</dbReference>